<evidence type="ECO:0000256" key="5">
    <source>
        <dbReference type="ARBA" id="ARBA00023295"/>
    </source>
</evidence>
<organism evidence="9 10">
    <name type="scientific">Occultella gossypii</name>
    <dbReference type="NCBI Taxonomy" id="2800820"/>
    <lineage>
        <taxon>Bacteria</taxon>
        <taxon>Bacillati</taxon>
        <taxon>Actinomycetota</taxon>
        <taxon>Actinomycetes</taxon>
        <taxon>Micrococcales</taxon>
        <taxon>Ruaniaceae</taxon>
        <taxon>Occultella</taxon>
    </lineage>
</organism>
<feature type="domain" description="Beta galactosidase small chain/" evidence="8">
    <location>
        <begin position="783"/>
        <end position="1042"/>
    </location>
</feature>
<dbReference type="InterPro" id="IPR023230">
    <property type="entry name" value="Glyco_hydro_2_CS"/>
</dbReference>
<dbReference type="InterPro" id="IPR050347">
    <property type="entry name" value="Bact_Beta-galactosidase"/>
</dbReference>
<dbReference type="InterPro" id="IPR032312">
    <property type="entry name" value="LacZ_4"/>
</dbReference>
<dbReference type="SUPFAM" id="SSF74650">
    <property type="entry name" value="Galactose mutarotase-like"/>
    <property type="match status" value="1"/>
</dbReference>
<dbReference type="PANTHER" id="PTHR46323:SF2">
    <property type="entry name" value="BETA-GALACTOSIDASE"/>
    <property type="match status" value="1"/>
</dbReference>
<dbReference type="Pfam" id="PF02837">
    <property type="entry name" value="Glyco_hydro_2_N"/>
    <property type="match status" value="1"/>
</dbReference>
<dbReference type="Pfam" id="PF16353">
    <property type="entry name" value="LacZ_4"/>
    <property type="match status" value="1"/>
</dbReference>
<dbReference type="EC" id="3.2.1.23" evidence="3"/>
<keyword evidence="4" id="KW-0378">Hydrolase</keyword>
<gene>
    <name evidence="9" type="ORF">KCQ71_14900</name>
</gene>
<sequence length="1044" mass="113083">MKTTRVATPHQRVLGCGRGEGPVRLPVAVVLTDPRVPRLGAIRSTAPAAAPIGSRTARDAPTDDPEKSNVASDSRDLSYLTDPDPHTGRLPARARLTSDAPAVDLDGDWAFRLASDTLDLTPAVGAEDLDDADWDRITVPGSWQFVGLPGEPKYTPPAYTNVVYPFPVDPPHVPDANPTGEYRRTFTVPALTGGTRAVLRFEGVDSTFVVWVNGTEVGTSAGSRLAAEFDVTGLVREGANTVAVRVHQWSAASYLEDQDMWWLSGIYRSVRLLLLPAGGIEDVFAHADYDHTTGTGTLAVEVTTRDGAAAVLDVPELGLHGVDPAGPHTLDVEPWSAEVPRLYDAVLRTPTEQVTLRLGFRTVRVADGLITVNGANILFRGVNRHEWHPETGRTLDTETMLADVLLMKRHNINAVRTSHYPPDARFLDLCDSYGLWVIDECDLETHGFGLNGWRGNPSDSPDFADALLARMRRTVERDKNHASVIAWSLGNESGTGVNLAAMAAWTKDRDPSRFLHYEGDWDSGYVDVYSRMYADHAETEAIGRGAENPTTDPALDARRRGLPFIQCEYAHAMGNGPGGLTEYQDLFHTYDRLHGGFVWEWIDHGITRTTDDGRPYYAYGGDFGEVLHDGSFITDGLVFPDRTPSPGLREYKKVIAPIEIEAFDGGARARVRNRYAVLSTAGLVVRWDVEVDGEGVASGDVELPDIAAGEVGEVDLSPAVAVALPDGVDGEAWLNLRVRLGADTAWADAGHEIAWTQHLLRDRAEALVRVGGGAAERTEAGYAVGPARFDARGTLIGLGDLPVTGARLDLWRAPTDNDVGWDDVAAAWRKVGLDRTEQRMVSVDVEGDRLRVVTHTMAAAVDVGMRAVWTWTATADGVLLDVATEAIGTWTTTVPRIGVRLGLPAALTDVTWFGLGPGEAYADTRRAPHVGRFGSTVADLQTPYVFPQENGNRADVRWAELRDGERAGVGLRAPDLVDLTVRPWTSEDLDAGKHTTDLVPGDLTWVNLDAAQTGIGTNSCGPGVLAQHRLLAAPARITVELRTL</sequence>
<reference evidence="9 10" key="1">
    <citation type="submission" date="2021-04" db="EMBL/GenBank/DDBJ databases">
        <title>Ruania sp. nov., isolated from sandy soil of mangrove forest.</title>
        <authorList>
            <person name="Ge X."/>
            <person name="Huang R."/>
            <person name="Liu W."/>
        </authorList>
    </citation>
    <scope>NUCLEOTIDE SEQUENCE [LARGE SCALE GENOMIC DNA]</scope>
    <source>
        <strain evidence="9 10">N2-46</strain>
    </source>
</reference>
<dbReference type="InterPro" id="IPR006103">
    <property type="entry name" value="Glyco_hydro_2_cat"/>
</dbReference>
<evidence type="ECO:0000313" key="9">
    <source>
        <dbReference type="EMBL" id="MBZ2197448.1"/>
    </source>
</evidence>
<dbReference type="InterPro" id="IPR011013">
    <property type="entry name" value="Gal_mutarotase_sf_dom"/>
</dbReference>
<dbReference type="Gene3D" id="2.60.120.260">
    <property type="entry name" value="Galactose-binding domain-like"/>
    <property type="match status" value="1"/>
</dbReference>
<evidence type="ECO:0000256" key="1">
    <source>
        <dbReference type="ARBA" id="ARBA00001412"/>
    </source>
</evidence>
<dbReference type="Pfam" id="PF02836">
    <property type="entry name" value="Glyco_hydro_2_C"/>
    <property type="match status" value="1"/>
</dbReference>
<evidence type="ECO:0000256" key="2">
    <source>
        <dbReference type="ARBA" id="ARBA00007401"/>
    </source>
</evidence>
<dbReference type="InterPro" id="IPR004199">
    <property type="entry name" value="B-gal_small/dom_5"/>
</dbReference>
<accession>A0ABS7SAR9</accession>
<evidence type="ECO:0000313" key="10">
    <source>
        <dbReference type="Proteomes" id="UP000826651"/>
    </source>
</evidence>
<dbReference type="PROSITE" id="PS00719">
    <property type="entry name" value="GLYCOSYL_HYDROL_F2_1"/>
    <property type="match status" value="1"/>
</dbReference>
<keyword evidence="10" id="KW-1185">Reference proteome</keyword>
<evidence type="ECO:0000259" key="8">
    <source>
        <dbReference type="SMART" id="SM01038"/>
    </source>
</evidence>
<feature type="compositionally biased region" description="Basic and acidic residues" evidence="7">
    <location>
        <begin position="56"/>
        <end position="67"/>
    </location>
</feature>
<protein>
    <recommendedName>
        <fullName evidence="3">beta-galactosidase</fullName>
        <ecNumber evidence="3">3.2.1.23</ecNumber>
    </recommendedName>
    <alternativeName>
        <fullName evidence="6">Lactase</fullName>
    </alternativeName>
</protein>
<dbReference type="InterPro" id="IPR036156">
    <property type="entry name" value="Beta-gal/glucu_dom_sf"/>
</dbReference>
<evidence type="ECO:0000256" key="4">
    <source>
        <dbReference type="ARBA" id="ARBA00022801"/>
    </source>
</evidence>
<dbReference type="SUPFAM" id="SSF49785">
    <property type="entry name" value="Galactose-binding domain-like"/>
    <property type="match status" value="1"/>
</dbReference>
<name>A0ABS7SAR9_9MICO</name>
<keyword evidence="5" id="KW-0326">Glycosidase</keyword>
<dbReference type="InterPro" id="IPR013783">
    <property type="entry name" value="Ig-like_fold"/>
</dbReference>
<dbReference type="Gene3D" id="2.60.40.10">
    <property type="entry name" value="Immunoglobulins"/>
    <property type="match status" value="2"/>
</dbReference>
<evidence type="ECO:0000256" key="3">
    <source>
        <dbReference type="ARBA" id="ARBA00012756"/>
    </source>
</evidence>
<dbReference type="InterPro" id="IPR014718">
    <property type="entry name" value="GH-type_carb-bd"/>
</dbReference>
<dbReference type="SUPFAM" id="SSF51445">
    <property type="entry name" value="(Trans)glycosidases"/>
    <property type="match status" value="1"/>
</dbReference>
<comment type="similarity">
    <text evidence="2">Belongs to the glycosyl hydrolase 2 family.</text>
</comment>
<dbReference type="SUPFAM" id="SSF49303">
    <property type="entry name" value="beta-Galactosidase/glucuronidase domain"/>
    <property type="match status" value="2"/>
</dbReference>
<dbReference type="Gene3D" id="2.70.98.10">
    <property type="match status" value="1"/>
</dbReference>
<dbReference type="InterPro" id="IPR006101">
    <property type="entry name" value="Glyco_hydro_2"/>
</dbReference>
<dbReference type="Gene3D" id="3.20.20.80">
    <property type="entry name" value="Glycosidases"/>
    <property type="match status" value="1"/>
</dbReference>
<proteinExistence type="inferred from homology"/>
<comment type="catalytic activity">
    <reaction evidence="1">
        <text>Hydrolysis of terminal non-reducing beta-D-galactose residues in beta-D-galactosides.</text>
        <dbReference type="EC" id="3.2.1.23"/>
    </reaction>
</comment>
<feature type="region of interest" description="Disordered" evidence="7">
    <location>
        <begin position="42"/>
        <end position="91"/>
    </location>
</feature>
<dbReference type="InterPro" id="IPR017853">
    <property type="entry name" value="GH"/>
</dbReference>
<evidence type="ECO:0000256" key="7">
    <source>
        <dbReference type="SAM" id="MobiDB-lite"/>
    </source>
</evidence>
<dbReference type="PANTHER" id="PTHR46323">
    <property type="entry name" value="BETA-GALACTOSIDASE"/>
    <property type="match status" value="1"/>
</dbReference>
<dbReference type="SMART" id="SM01038">
    <property type="entry name" value="Bgal_small_N"/>
    <property type="match status" value="1"/>
</dbReference>
<dbReference type="InterPro" id="IPR008979">
    <property type="entry name" value="Galactose-bd-like_sf"/>
</dbReference>
<dbReference type="Pfam" id="PF02929">
    <property type="entry name" value="Bgal_small_N"/>
    <property type="match status" value="1"/>
</dbReference>
<dbReference type="InterPro" id="IPR006104">
    <property type="entry name" value="Glyco_hydro_2_N"/>
</dbReference>
<dbReference type="Proteomes" id="UP000826651">
    <property type="component" value="Unassembled WGS sequence"/>
</dbReference>
<dbReference type="PRINTS" id="PR00132">
    <property type="entry name" value="GLHYDRLASE2"/>
</dbReference>
<comment type="caution">
    <text evidence="9">The sequence shown here is derived from an EMBL/GenBank/DDBJ whole genome shotgun (WGS) entry which is preliminary data.</text>
</comment>
<dbReference type="EMBL" id="JAGSHT010000013">
    <property type="protein sequence ID" value="MBZ2197448.1"/>
    <property type="molecule type" value="Genomic_DNA"/>
</dbReference>
<evidence type="ECO:0000256" key="6">
    <source>
        <dbReference type="ARBA" id="ARBA00032230"/>
    </source>
</evidence>